<proteinExistence type="predicted"/>
<sequence length="75" mass="8290">MGGSLQKGNNRRRQRLQETCINAAGRRVADGAILFWRSSKVPSGPLKTRKQGPCQMMIGKGFICRLAWQLPGCMA</sequence>
<evidence type="ECO:0000313" key="2">
    <source>
        <dbReference type="Proteomes" id="UP000294576"/>
    </source>
</evidence>
<dbReference type="AlphaFoldDB" id="A0A4R3QDL3"/>
<dbReference type="Proteomes" id="UP000294576">
    <property type="component" value="Unassembled WGS sequence"/>
</dbReference>
<dbReference type="EMBL" id="SMBH01000002">
    <property type="protein sequence ID" value="TCU19029.1"/>
    <property type="molecule type" value="Genomic_DNA"/>
</dbReference>
<organism evidence="1 2">
    <name type="scientific">Rhizobium sullae</name>
    <name type="common">Rhizobium hedysari</name>
    <dbReference type="NCBI Taxonomy" id="50338"/>
    <lineage>
        <taxon>Bacteria</taxon>
        <taxon>Pseudomonadati</taxon>
        <taxon>Pseudomonadota</taxon>
        <taxon>Alphaproteobacteria</taxon>
        <taxon>Hyphomicrobiales</taxon>
        <taxon>Rhizobiaceae</taxon>
        <taxon>Rhizobium/Agrobacterium group</taxon>
        <taxon>Rhizobium</taxon>
    </lineage>
</organism>
<protein>
    <submittedName>
        <fullName evidence="1">Uncharacterized protein</fullName>
    </submittedName>
</protein>
<comment type="caution">
    <text evidence="1">The sequence shown here is derived from an EMBL/GenBank/DDBJ whole genome shotgun (WGS) entry which is preliminary data.</text>
</comment>
<name>A0A4R3QDL3_RHISU</name>
<evidence type="ECO:0000313" key="1">
    <source>
        <dbReference type="EMBL" id="TCU19029.1"/>
    </source>
</evidence>
<gene>
    <name evidence="1" type="ORF">EV132_102258</name>
</gene>
<accession>A0A4R3QDL3</accession>
<reference evidence="1 2" key="1">
    <citation type="submission" date="2019-03" db="EMBL/GenBank/DDBJ databases">
        <title>Genomic Encyclopedia of Type Strains, Phase IV (KMG-V): Genome sequencing to study the core and pangenomes of soil and plant-associated prokaryotes.</title>
        <authorList>
            <person name="Whitman W."/>
        </authorList>
    </citation>
    <scope>NUCLEOTIDE SEQUENCE [LARGE SCALE GENOMIC DNA]</scope>
    <source>
        <strain evidence="1 2">Hc14</strain>
    </source>
</reference>